<reference evidence="1 2" key="1">
    <citation type="submission" date="2023-04" db="EMBL/GenBank/DDBJ databases">
        <title>Halomonas strains isolated from rhizosphere soil.</title>
        <authorList>
            <person name="Xu L."/>
            <person name="Sun J.-Q."/>
        </authorList>
    </citation>
    <scope>NUCLEOTIDE SEQUENCE [LARGE SCALE GENOMIC DNA]</scope>
    <source>
        <strain evidence="1 2">LN1S58</strain>
    </source>
</reference>
<evidence type="ECO:0000313" key="1">
    <source>
        <dbReference type="EMBL" id="MDI5935989.1"/>
    </source>
</evidence>
<gene>
    <name evidence="1" type="ORF">QLQ84_19535</name>
</gene>
<comment type="caution">
    <text evidence="1">The sequence shown here is derived from an EMBL/GenBank/DDBJ whole genome shotgun (WGS) entry which is preliminary data.</text>
</comment>
<organism evidence="1 2">
    <name type="scientific">Halomonas kalidii</name>
    <dbReference type="NCBI Taxonomy" id="3043293"/>
    <lineage>
        <taxon>Bacteria</taxon>
        <taxon>Pseudomonadati</taxon>
        <taxon>Pseudomonadota</taxon>
        <taxon>Gammaproteobacteria</taxon>
        <taxon>Oceanospirillales</taxon>
        <taxon>Halomonadaceae</taxon>
        <taxon>Halomonas</taxon>
    </lineage>
</organism>
<dbReference type="Proteomes" id="UP001244242">
    <property type="component" value="Unassembled WGS sequence"/>
</dbReference>
<dbReference type="RefSeq" id="WP_282723410.1">
    <property type="nucleotide sequence ID" value="NZ_JASCQO010000054.1"/>
</dbReference>
<evidence type="ECO:0000313" key="2">
    <source>
        <dbReference type="Proteomes" id="UP001244242"/>
    </source>
</evidence>
<protein>
    <submittedName>
        <fullName evidence="1">Uncharacterized protein</fullName>
    </submittedName>
</protein>
<accession>A0ABT6VR46</accession>
<dbReference type="EMBL" id="JASCQO010000054">
    <property type="protein sequence ID" value="MDI5935989.1"/>
    <property type="molecule type" value="Genomic_DNA"/>
</dbReference>
<name>A0ABT6VR46_9GAMM</name>
<keyword evidence="2" id="KW-1185">Reference proteome</keyword>
<proteinExistence type="predicted"/>
<sequence>MERGNRRITPLRADILAWPVWLVLWAWLAWLLPGPAMAQDDWLRDSWRDVIAGSPFDEPLQVDSQARSHSVSGSVHARVHQPFERLADELSSPAAWCEILFLHLNVKGCLHGPGGGAEGTALALFVGRQDQVDPAHAERLDLRWRIVTRQPRYLDLALEGDEGPYGTRAFRLQLRAVPDDDDHSLVQLRYSLVFGMAARLALRGYFTFGGRDRVGFTLEGTGAGGQPTHVGGTRGMIERNVMRFYLALEAHLDTRTLPETERLDASLERWFTLTMRYPRQLFEIDRATYLDQKRLEYQRQQALAREAAPGGR</sequence>